<dbReference type="Proteomes" id="UP000485058">
    <property type="component" value="Unassembled WGS sequence"/>
</dbReference>
<keyword evidence="2" id="KW-1185">Reference proteome</keyword>
<reference evidence="1 2" key="1">
    <citation type="submission" date="2020-02" db="EMBL/GenBank/DDBJ databases">
        <title>Draft genome sequence of Haematococcus lacustris strain NIES-144.</title>
        <authorList>
            <person name="Morimoto D."/>
            <person name="Nakagawa S."/>
            <person name="Yoshida T."/>
            <person name="Sawayama S."/>
        </authorList>
    </citation>
    <scope>NUCLEOTIDE SEQUENCE [LARGE SCALE GENOMIC DNA]</scope>
    <source>
        <strain evidence="1 2">NIES-144</strain>
    </source>
</reference>
<dbReference type="EMBL" id="BLLF01001392">
    <property type="protein sequence ID" value="GFH19017.1"/>
    <property type="molecule type" value="Genomic_DNA"/>
</dbReference>
<gene>
    <name evidence="1" type="ORF">HaLaN_15903</name>
</gene>
<sequence>MCPDDAFSTNMGRHAKVSMLRCVMAIMGLVGDRWLVAACCLLARTIDAPPATVALDWTVTWGCNASLERFVRCPVIETTTIGSSAGEHLRPPPSRPY</sequence>
<accession>A0A699Z8N5</accession>
<protein>
    <submittedName>
        <fullName evidence="1">Uncharacterized protein</fullName>
    </submittedName>
</protein>
<organism evidence="1 2">
    <name type="scientific">Haematococcus lacustris</name>
    <name type="common">Green alga</name>
    <name type="synonym">Haematococcus pluvialis</name>
    <dbReference type="NCBI Taxonomy" id="44745"/>
    <lineage>
        <taxon>Eukaryota</taxon>
        <taxon>Viridiplantae</taxon>
        <taxon>Chlorophyta</taxon>
        <taxon>core chlorophytes</taxon>
        <taxon>Chlorophyceae</taxon>
        <taxon>CS clade</taxon>
        <taxon>Chlamydomonadales</taxon>
        <taxon>Haematococcaceae</taxon>
        <taxon>Haematococcus</taxon>
    </lineage>
</organism>
<proteinExistence type="predicted"/>
<dbReference type="AlphaFoldDB" id="A0A699Z8N5"/>
<evidence type="ECO:0000313" key="2">
    <source>
        <dbReference type="Proteomes" id="UP000485058"/>
    </source>
</evidence>
<name>A0A699Z8N5_HAELA</name>
<evidence type="ECO:0000313" key="1">
    <source>
        <dbReference type="EMBL" id="GFH19017.1"/>
    </source>
</evidence>
<comment type="caution">
    <text evidence="1">The sequence shown here is derived from an EMBL/GenBank/DDBJ whole genome shotgun (WGS) entry which is preliminary data.</text>
</comment>